<reference evidence="2 3" key="1">
    <citation type="submission" date="2021-01" db="EMBL/GenBank/DDBJ databases">
        <title>Whole genome shotgun sequence of Planotetraspora phitsanulokensis NBRC 104273.</title>
        <authorList>
            <person name="Komaki H."/>
            <person name="Tamura T."/>
        </authorList>
    </citation>
    <scope>NUCLEOTIDE SEQUENCE [LARGE SCALE GENOMIC DNA]</scope>
    <source>
        <strain evidence="2 3">NBRC 104273</strain>
    </source>
</reference>
<proteinExistence type="predicted"/>
<evidence type="ECO:0000259" key="1">
    <source>
        <dbReference type="Pfam" id="PF11706"/>
    </source>
</evidence>
<evidence type="ECO:0000313" key="3">
    <source>
        <dbReference type="Proteomes" id="UP000622547"/>
    </source>
</evidence>
<dbReference type="Gene3D" id="1.10.3300.10">
    <property type="entry name" value="Jann2411-like domain"/>
    <property type="match status" value="1"/>
</dbReference>
<dbReference type="Pfam" id="PF11706">
    <property type="entry name" value="zf-CGNR"/>
    <property type="match status" value="1"/>
</dbReference>
<protein>
    <recommendedName>
        <fullName evidence="1">Zinc finger CGNR domain-containing protein</fullName>
    </recommendedName>
</protein>
<evidence type="ECO:0000313" key="2">
    <source>
        <dbReference type="EMBL" id="GII41406.1"/>
    </source>
</evidence>
<dbReference type="PANTHER" id="PTHR35525:SF3">
    <property type="entry name" value="BLL6575 PROTEIN"/>
    <property type="match status" value="1"/>
</dbReference>
<dbReference type="SUPFAM" id="SSF160904">
    <property type="entry name" value="Jann2411-like"/>
    <property type="match status" value="1"/>
</dbReference>
<dbReference type="RefSeq" id="WP_204076870.1">
    <property type="nucleotide sequence ID" value="NZ_BAABHI010000007.1"/>
</dbReference>
<dbReference type="AlphaFoldDB" id="A0A8J3XIX8"/>
<dbReference type="Pfam" id="PF07336">
    <property type="entry name" value="ABATE"/>
    <property type="match status" value="1"/>
</dbReference>
<comment type="caution">
    <text evidence="2">The sequence shown here is derived from an EMBL/GenBank/DDBJ whole genome shotgun (WGS) entry which is preliminary data.</text>
</comment>
<name>A0A8J3XIX8_9ACTN</name>
<organism evidence="2 3">
    <name type="scientific">Planotetraspora phitsanulokensis</name>
    <dbReference type="NCBI Taxonomy" id="575192"/>
    <lineage>
        <taxon>Bacteria</taxon>
        <taxon>Bacillati</taxon>
        <taxon>Actinomycetota</taxon>
        <taxon>Actinomycetes</taxon>
        <taxon>Streptosporangiales</taxon>
        <taxon>Streptosporangiaceae</taxon>
        <taxon>Planotetraspora</taxon>
    </lineage>
</organism>
<dbReference type="Proteomes" id="UP000622547">
    <property type="component" value="Unassembled WGS sequence"/>
</dbReference>
<gene>
    <name evidence="2" type="ORF">Pph01_64090</name>
</gene>
<dbReference type="InterPro" id="IPR010852">
    <property type="entry name" value="ABATE"/>
</dbReference>
<sequence>MAPWHPAPGEDGSVALALINSRHSTPATGMIDDLPSSREIADWLRARGLVVDGGLPLGPIEVIRLHELRNAARCLFVAVADGSRPWQPAMELVNELVRAVPVAPVVEWPVTGPVKVWHAEREGFDAVLAHIARDAVDVITGPRAPTIRRCESPRCVRIFLREHARRVWCSTTCGDRARADRHYRIQRAGRDG</sequence>
<dbReference type="PANTHER" id="PTHR35525">
    <property type="entry name" value="BLL6575 PROTEIN"/>
    <property type="match status" value="1"/>
</dbReference>
<dbReference type="InterPro" id="IPR023286">
    <property type="entry name" value="ABATE_dom_sf"/>
</dbReference>
<keyword evidence="3" id="KW-1185">Reference proteome</keyword>
<feature type="domain" description="Zinc finger CGNR" evidence="1">
    <location>
        <begin position="147"/>
        <end position="184"/>
    </location>
</feature>
<accession>A0A8J3XIX8</accession>
<dbReference type="InterPro" id="IPR021005">
    <property type="entry name" value="Znf_CGNR"/>
</dbReference>
<dbReference type="EMBL" id="BOOP01000032">
    <property type="protein sequence ID" value="GII41406.1"/>
    <property type="molecule type" value="Genomic_DNA"/>
</dbReference>